<organism evidence="1 2">
    <name type="scientific">Brevirhabdus pacifica</name>
    <dbReference type="NCBI Taxonomy" id="1267768"/>
    <lineage>
        <taxon>Bacteria</taxon>
        <taxon>Pseudomonadati</taxon>
        <taxon>Pseudomonadota</taxon>
        <taxon>Alphaproteobacteria</taxon>
        <taxon>Rhodobacterales</taxon>
        <taxon>Paracoccaceae</taxon>
        <taxon>Brevirhabdus</taxon>
    </lineage>
</organism>
<proteinExistence type="predicted"/>
<dbReference type="STRING" id="1267768.BV394_03665"/>
<dbReference type="EMBL" id="CP019124">
    <property type="protein sequence ID" value="APX88937.1"/>
    <property type="molecule type" value="Genomic_DNA"/>
</dbReference>
<keyword evidence="2" id="KW-1185">Reference proteome</keyword>
<evidence type="ECO:0000313" key="2">
    <source>
        <dbReference type="Proteomes" id="UP000187266"/>
    </source>
</evidence>
<accession>A0A1U7DG14</accession>
<name>A0A1U7DG14_9RHOB</name>
<evidence type="ECO:0008006" key="3">
    <source>
        <dbReference type="Google" id="ProtNLM"/>
    </source>
</evidence>
<protein>
    <recommendedName>
        <fullName evidence="3">Thymidylate synthase</fullName>
    </recommendedName>
</protein>
<sequence length="289" mass="28999">MTSVLLMAGLLTACGGSGSNIIADGFGGAGGGGTGSGTGGTSGGTTNAEGIPTVLAKNVEKITYDSTAQTLKVTLSGLDASDKEATYNRNAALDLNGYLAYDIQESSAQRRFVALVKESARGTVMASVVADGGQFNRYFGGGYYSRIDAYTIPTSGLATYIGSYAGVITLNDGSGGPQRTQGTVTLNADFTNSLVNGAVTNRSTTGGQALDTLVLTATSIDETGTFLGKVEFEDLTGVGDYGGLFGGTDASDVAGVLVVNPIGGDGTVWEHGAFVLPRCGTAGDAATCP</sequence>
<dbReference type="Proteomes" id="UP000187266">
    <property type="component" value="Chromosome"/>
</dbReference>
<dbReference type="Gene3D" id="2.40.160.90">
    <property type="match status" value="1"/>
</dbReference>
<reference evidence="1 2" key="1">
    <citation type="submission" date="2017-01" db="EMBL/GenBank/DDBJ databases">
        <title>Genomic analysis of Xuhuaishuia manganoxidans DY6-4.</title>
        <authorList>
            <person name="Wang X."/>
        </authorList>
    </citation>
    <scope>NUCLEOTIDE SEQUENCE [LARGE SCALE GENOMIC DNA]</scope>
    <source>
        <strain evidence="1 2">DY6-4</strain>
    </source>
</reference>
<evidence type="ECO:0000313" key="1">
    <source>
        <dbReference type="EMBL" id="APX88937.1"/>
    </source>
</evidence>
<dbReference type="InterPro" id="IPR011250">
    <property type="entry name" value="OMP/PagP_B-barrel"/>
</dbReference>
<dbReference type="OrthoDB" id="7851370at2"/>
<gene>
    <name evidence="1" type="ORF">BV394_03665</name>
</gene>
<dbReference type="AlphaFoldDB" id="A0A1U7DG14"/>
<dbReference type="SUPFAM" id="SSF56925">
    <property type="entry name" value="OMPA-like"/>
    <property type="match status" value="1"/>
</dbReference>